<name>A0ABQ3WJ25_9ACTN</name>
<accession>A0ABQ3WJ25</accession>
<reference evidence="1" key="1">
    <citation type="submission" date="2021-01" db="EMBL/GenBank/DDBJ databases">
        <title>Whole genome shotgun sequence of Actinoplanes capillaceus NBRC 16408.</title>
        <authorList>
            <person name="Komaki H."/>
            <person name="Tamura T."/>
        </authorList>
    </citation>
    <scope>NUCLEOTIDE SEQUENCE [LARGE SCALE GENOMIC DNA]</scope>
    <source>
        <strain evidence="1">NBRC 16408</strain>
    </source>
</reference>
<organism evidence="1">
    <name type="scientific">Actinoplanes campanulatus</name>
    <dbReference type="NCBI Taxonomy" id="113559"/>
    <lineage>
        <taxon>Bacteria</taxon>
        <taxon>Bacillati</taxon>
        <taxon>Actinomycetota</taxon>
        <taxon>Actinomycetes</taxon>
        <taxon>Micromonosporales</taxon>
        <taxon>Micromonosporaceae</taxon>
        <taxon>Actinoplanes</taxon>
    </lineage>
</organism>
<gene>
    <name evidence="1" type="ORF">Aca07nite_35250</name>
</gene>
<evidence type="ECO:0000313" key="1">
    <source>
        <dbReference type="EMBL" id="GID46250.1"/>
    </source>
</evidence>
<protein>
    <submittedName>
        <fullName evidence="1">Uncharacterized protein</fullName>
    </submittedName>
</protein>
<sequence>MISEGTFFVVAGTGFESRELRSVTSRRYATLSPLVPGGDRRRALATVDFHATQITPVIDEVNTERFSAPFIDGWSIGVNR</sequence>
<dbReference type="EMBL" id="BOMF01000069">
    <property type="protein sequence ID" value="GID46250.1"/>
    <property type="molecule type" value="Genomic_DNA"/>
</dbReference>
<comment type="caution">
    <text evidence="1">The sequence shown here is derived from an EMBL/GenBank/DDBJ whole genome shotgun (WGS) entry which is preliminary data.</text>
</comment>
<proteinExistence type="predicted"/>